<reference evidence="2 3" key="1">
    <citation type="journal article" date="2015" name="Genome Biol.">
        <title>Comparative genomics of Steinernema reveals deeply conserved gene regulatory networks.</title>
        <authorList>
            <person name="Dillman A.R."/>
            <person name="Macchietto M."/>
            <person name="Porter C.F."/>
            <person name="Rogers A."/>
            <person name="Williams B."/>
            <person name="Antoshechkin I."/>
            <person name="Lee M.M."/>
            <person name="Goodwin Z."/>
            <person name="Lu X."/>
            <person name="Lewis E.E."/>
            <person name="Goodrich-Blair H."/>
            <person name="Stock S.P."/>
            <person name="Adams B.J."/>
            <person name="Sternberg P.W."/>
            <person name="Mortazavi A."/>
        </authorList>
    </citation>
    <scope>NUCLEOTIDE SEQUENCE [LARGE SCALE GENOMIC DNA]</scope>
    <source>
        <strain evidence="2 3">ALL</strain>
    </source>
</reference>
<reference evidence="2 3" key="2">
    <citation type="journal article" date="2019" name="G3 (Bethesda)">
        <title>Hybrid Assembly of the Genome of the Entomopathogenic Nematode Steinernema carpocapsae Identifies the X-Chromosome.</title>
        <authorList>
            <person name="Serra L."/>
            <person name="Macchietto M."/>
            <person name="Macias-Munoz A."/>
            <person name="McGill C.J."/>
            <person name="Rodriguez I.M."/>
            <person name="Rodriguez B."/>
            <person name="Murad R."/>
            <person name="Mortazavi A."/>
        </authorList>
    </citation>
    <scope>NUCLEOTIDE SEQUENCE [LARGE SCALE GENOMIC DNA]</scope>
    <source>
        <strain evidence="2 3">ALL</strain>
    </source>
</reference>
<dbReference type="EMBL" id="AZBU02000001">
    <property type="protein sequence ID" value="TMS32586.1"/>
    <property type="molecule type" value="Genomic_DNA"/>
</dbReference>
<evidence type="ECO:0000313" key="3">
    <source>
        <dbReference type="Proteomes" id="UP000298663"/>
    </source>
</evidence>
<proteinExistence type="predicted"/>
<dbReference type="Proteomes" id="UP000298663">
    <property type="component" value="Unassembled WGS sequence"/>
</dbReference>
<accession>A0A4U8UIQ3</accession>
<evidence type="ECO:0000313" key="2">
    <source>
        <dbReference type="EMBL" id="TMS32586.1"/>
    </source>
</evidence>
<gene>
    <name evidence="2" type="ORF">L596_000406</name>
</gene>
<feature type="signal peptide" evidence="1">
    <location>
        <begin position="1"/>
        <end position="19"/>
    </location>
</feature>
<feature type="chain" id="PRO_5020734008" evidence="1">
    <location>
        <begin position="20"/>
        <end position="108"/>
    </location>
</feature>
<name>A0A4U8UIQ3_STECR</name>
<sequence>MKLVLFGLLVFCLLNPAHAKPRPPAPLDRDRMCQPRGIEHLSVHLCKYASDVWQYPLRPVEPPYAEGVYASMQAFIVGMCCEKGECDLKELATYVCDLDAEYYPDEEE</sequence>
<keyword evidence="1" id="KW-0732">Signal</keyword>
<protein>
    <submittedName>
        <fullName evidence="2">Uncharacterized protein</fullName>
    </submittedName>
</protein>
<dbReference type="AlphaFoldDB" id="A0A4U8UIQ3"/>
<comment type="caution">
    <text evidence="2">The sequence shown here is derived from an EMBL/GenBank/DDBJ whole genome shotgun (WGS) entry which is preliminary data.</text>
</comment>
<keyword evidence="3" id="KW-1185">Reference proteome</keyword>
<evidence type="ECO:0000256" key="1">
    <source>
        <dbReference type="SAM" id="SignalP"/>
    </source>
</evidence>
<organism evidence="2 3">
    <name type="scientific">Steinernema carpocapsae</name>
    <name type="common">Entomopathogenic nematode</name>
    <dbReference type="NCBI Taxonomy" id="34508"/>
    <lineage>
        <taxon>Eukaryota</taxon>
        <taxon>Metazoa</taxon>
        <taxon>Ecdysozoa</taxon>
        <taxon>Nematoda</taxon>
        <taxon>Chromadorea</taxon>
        <taxon>Rhabditida</taxon>
        <taxon>Tylenchina</taxon>
        <taxon>Panagrolaimomorpha</taxon>
        <taxon>Strongyloidoidea</taxon>
        <taxon>Steinernematidae</taxon>
        <taxon>Steinernema</taxon>
    </lineage>
</organism>